<dbReference type="HOGENOM" id="CLU_040895_0_0_9"/>
<feature type="transmembrane region" description="Helical" evidence="1">
    <location>
        <begin position="7"/>
        <end position="26"/>
    </location>
</feature>
<dbReference type="EMBL" id="CP000448">
    <property type="protein sequence ID" value="ABI68437.1"/>
    <property type="molecule type" value="Genomic_DNA"/>
</dbReference>
<accession>Q0AXW7</accession>
<keyword evidence="1" id="KW-0812">Transmembrane</keyword>
<dbReference type="NCBIfam" id="TIGR02867">
    <property type="entry name" value="spore_II_P"/>
    <property type="match status" value="1"/>
</dbReference>
<keyword evidence="3" id="KW-1185">Reference proteome</keyword>
<organism evidence="2 3">
    <name type="scientific">Syntrophomonas wolfei subsp. wolfei (strain DSM 2245B / Goettingen)</name>
    <dbReference type="NCBI Taxonomy" id="335541"/>
    <lineage>
        <taxon>Bacteria</taxon>
        <taxon>Bacillati</taxon>
        <taxon>Bacillota</taxon>
        <taxon>Clostridia</taxon>
        <taxon>Eubacteriales</taxon>
        <taxon>Syntrophomonadaceae</taxon>
        <taxon>Syntrophomonas</taxon>
    </lineage>
</organism>
<dbReference type="KEGG" id="swo:Swol_1127"/>
<dbReference type="STRING" id="335541.Swol_1127"/>
<evidence type="ECO:0000313" key="3">
    <source>
        <dbReference type="Proteomes" id="UP000001968"/>
    </source>
</evidence>
<dbReference type="Pfam" id="PF07454">
    <property type="entry name" value="SpoIIP"/>
    <property type="match status" value="1"/>
</dbReference>
<name>Q0AXW7_SYNWW</name>
<evidence type="ECO:0000256" key="1">
    <source>
        <dbReference type="SAM" id="Phobius"/>
    </source>
</evidence>
<dbReference type="InterPro" id="IPR010897">
    <property type="entry name" value="Spore_II_P"/>
</dbReference>
<sequence length="317" mass="35002">MDTITKRYIWLFFAVLMALMVGAYVINTAYSPQSKPQPSNDLNSQRASYVTIRDSEGKVILETGIPVYEQDEYISEDNLHYVIISVSGRNAVARKKDMEKSELNPISQKLSAASISYPHTVEAQALLNPHHVVIYHTHSDESFLPNSGRPDKPGDGDIFQVGAALAESLTKAGISIHHSYNPHDPHDINAYHRSRRTVTQLLKERPDAVFDIHRDSAPLSSYATTINGIDTARVMIVIGRSNPNLNPNLNFARSIKAAADDLHPGLMRGIYMGRGDYNQDLYPTALIFEVGTESNSLDAAQKAVRYLADAIIAVIGS</sequence>
<dbReference type="RefSeq" id="WP_011640541.1">
    <property type="nucleotide sequence ID" value="NC_008346.1"/>
</dbReference>
<protein>
    <submittedName>
        <fullName evidence="2">Putative stage II sporulation protein P</fullName>
    </submittedName>
</protein>
<gene>
    <name evidence="2" type="ordered locus">Swol_1127</name>
</gene>
<keyword evidence="1" id="KW-0472">Membrane</keyword>
<dbReference type="AlphaFoldDB" id="Q0AXW7"/>
<dbReference type="OrthoDB" id="1633470at2"/>
<reference evidence="3" key="1">
    <citation type="journal article" date="2010" name="Environ. Microbiol.">
        <title>The genome of Syntrophomonas wolfei: new insights into syntrophic metabolism and biohydrogen production.</title>
        <authorList>
            <person name="Sieber J.R."/>
            <person name="Sims D.R."/>
            <person name="Han C."/>
            <person name="Kim E."/>
            <person name="Lykidis A."/>
            <person name="Lapidus A.L."/>
            <person name="McDonnald E."/>
            <person name="Rohlin L."/>
            <person name="Culley D.E."/>
            <person name="Gunsalus R."/>
            <person name="McInerney M.J."/>
        </authorList>
    </citation>
    <scope>NUCLEOTIDE SEQUENCE [LARGE SCALE GENOMIC DNA]</scope>
    <source>
        <strain evidence="3">DSM 2245B / Goettingen</strain>
    </source>
</reference>
<dbReference type="eggNOG" id="COG1249">
    <property type="taxonomic scope" value="Bacteria"/>
</dbReference>
<dbReference type="Proteomes" id="UP000001968">
    <property type="component" value="Chromosome"/>
</dbReference>
<evidence type="ECO:0000313" key="2">
    <source>
        <dbReference type="EMBL" id="ABI68437.1"/>
    </source>
</evidence>
<proteinExistence type="predicted"/>
<keyword evidence="1" id="KW-1133">Transmembrane helix</keyword>